<keyword evidence="9" id="KW-0012">Acyltransferase</keyword>
<feature type="transmembrane region" description="Helical" evidence="7">
    <location>
        <begin position="54"/>
        <end position="76"/>
    </location>
</feature>
<accession>A0ABV6S457</accession>
<keyword evidence="6 7" id="KW-0472">Membrane</keyword>
<feature type="transmembrane region" description="Helical" evidence="7">
    <location>
        <begin position="281"/>
        <end position="302"/>
    </location>
</feature>
<dbReference type="InterPro" id="IPR002656">
    <property type="entry name" value="Acyl_transf_3_dom"/>
</dbReference>
<protein>
    <submittedName>
        <fullName evidence="9">Acyltransferase</fullName>
        <ecNumber evidence="9">2.3.1.-</ecNumber>
    </submittedName>
</protein>
<evidence type="ECO:0000256" key="5">
    <source>
        <dbReference type="ARBA" id="ARBA00022989"/>
    </source>
</evidence>
<evidence type="ECO:0000313" key="10">
    <source>
        <dbReference type="Proteomes" id="UP001589858"/>
    </source>
</evidence>
<feature type="transmembrane region" description="Helical" evidence="7">
    <location>
        <begin position="322"/>
        <end position="342"/>
    </location>
</feature>
<keyword evidence="9" id="KW-0808">Transferase</keyword>
<keyword evidence="10" id="KW-1185">Reference proteome</keyword>
<dbReference type="EMBL" id="JBHLTM010000016">
    <property type="protein sequence ID" value="MFC0683836.1"/>
    <property type="molecule type" value="Genomic_DNA"/>
</dbReference>
<dbReference type="PANTHER" id="PTHR40074:SF2">
    <property type="entry name" value="O-ACETYLTRANSFERASE WECH"/>
    <property type="match status" value="1"/>
</dbReference>
<keyword evidence="4 7" id="KW-0812">Transmembrane</keyword>
<evidence type="ECO:0000256" key="3">
    <source>
        <dbReference type="ARBA" id="ARBA00022475"/>
    </source>
</evidence>
<feature type="domain" description="Acyltransferase 3" evidence="8">
    <location>
        <begin position="15"/>
        <end position="338"/>
    </location>
</feature>
<dbReference type="RefSeq" id="WP_267220193.1">
    <property type="nucleotide sequence ID" value="NZ_JAPCWC010000006.1"/>
</dbReference>
<comment type="similarity">
    <text evidence="2">Belongs to the acyltransferase 3 family.</text>
</comment>
<evidence type="ECO:0000256" key="6">
    <source>
        <dbReference type="ARBA" id="ARBA00023136"/>
    </source>
</evidence>
<gene>
    <name evidence="9" type="ORF">ACFFF8_04450</name>
</gene>
<evidence type="ECO:0000256" key="2">
    <source>
        <dbReference type="ARBA" id="ARBA00007400"/>
    </source>
</evidence>
<dbReference type="GO" id="GO:0016746">
    <property type="term" value="F:acyltransferase activity"/>
    <property type="evidence" value="ECO:0007669"/>
    <property type="project" value="UniProtKB-KW"/>
</dbReference>
<keyword evidence="3" id="KW-1003">Cell membrane</keyword>
<proteinExistence type="inferred from homology"/>
<sequence>MPQSFIADAPRKSAAISIARVICILGVVYVHAWTGLTGYDLQLAKGSPQEDLRWILMDVFGRSAVPLLGLISGWLVASSNRTRDWPTHVARKARTILLPMVLWNVLALVLVSGTAWLLTLPAPTPHSLDWVFEEIFVASRNPDINVQMPFLRDLFVCMLAAPLLVRLANPWLIALAAIAAVCQILGVGAPVFMRASIPFFFVLGILARRGHVADRIAAWPLVLTVLPFAGLTCLQLYSALRLGTDPATPEAAALDLAVRVAAAVTYWRVAWALSDSPARTFLLRIEPFAFFLFCSHLILIWLGGPVLGALFGKLGSPLYPLYLLTQPLIVLLAVILLGTLLVRAAPGPARVLSGGRLTAR</sequence>
<name>A0ABV6S457_9SPHN</name>
<reference evidence="9 10" key="1">
    <citation type="submission" date="2024-09" db="EMBL/GenBank/DDBJ databases">
        <authorList>
            <person name="Sun Q."/>
            <person name="Mori K."/>
        </authorList>
    </citation>
    <scope>NUCLEOTIDE SEQUENCE [LARGE SCALE GENOMIC DNA]</scope>
    <source>
        <strain evidence="9 10">CICC 11035S</strain>
    </source>
</reference>
<feature type="transmembrane region" description="Helical" evidence="7">
    <location>
        <begin position="12"/>
        <end position="34"/>
    </location>
</feature>
<evidence type="ECO:0000256" key="7">
    <source>
        <dbReference type="SAM" id="Phobius"/>
    </source>
</evidence>
<feature type="transmembrane region" description="Helical" evidence="7">
    <location>
        <begin position="96"/>
        <end position="118"/>
    </location>
</feature>
<comment type="caution">
    <text evidence="9">The sequence shown here is derived from an EMBL/GenBank/DDBJ whole genome shotgun (WGS) entry which is preliminary data.</text>
</comment>
<evidence type="ECO:0000256" key="4">
    <source>
        <dbReference type="ARBA" id="ARBA00022692"/>
    </source>
</evidence>
<feature type="transmembrane region" description="Helical" evidence="7">
    <location>
        <begin position="171"/>
        <end position="204"/>
    </location>
</feature>
<evidence type="ECO:0000259" key="8">
    <source>
        <dbReference type="Pfam" id="PF01757"/>
    </source>
</evidence>
<dbReference type="Pfam" id="PF01757">
    <property type="entry name" value="Acyl_transf_3"/>
    <property type="match status" value="1"/>
</dbReference>
<feature type="transmembrane region" description="Helical" evidence="7">
    <location>
        <begin position="216"/>
        <end position="239"/>
    </location>
</feature>
<comment type="subcellular location">
    <subcellularLocation>
        <location evidence="1">Cell membrane</location>
        <topology evidence="1">Multi-pass membrane protein</topology>
    </subcellularLocation>
</comment>
<evidence type="ECO:0000256" key="1">
    <source>
        <dbReference type="ARBA" id="ARBA00004651"/>
    </source>
</evidence>
<dbReference type="Proteomes" id="UP001589858">
    <property type="component" value="Unassembled WGS sequence"/>
</dbReference>
<organism evidence="9 10">
    <name type="scientific">Novosphingobium clariflavum</name>
    <dbReference type="NCBI Taxonomy" id="2029884"/>
    <lineage>
        <taxon>Bacteria</taxon>
        <taxon>Pseudomonadati</taxon>
        <taxon>Pseudomonadota</taxon>
        <taxon>Alphaproteobacteria</taxon>
        <taxon>Sphingomonadales</taxon>
        <taxon>Sphingomonadaceae</taxon>
        <taxon>Novosphingobium</taxon>
    </lineage>
</organism>
<dbReference type="EC" id="2.3.1.-" evidence="9"/>
<dbReference type="PANTHER" id="PTHR40074">
    <property type="entry name" value="O-ACETYLTRANSFERASE WECH"/>
    <property type="match status" value="1"/>
</dbReference>
<keyword evidence="5 7" id="KW-1133">Transmembrane helix</keyword>
<evidence type="ECO:0000313" key="9">
    <source>
        <dbReference type="EMBL" id="MFC0683836.1"/>
    </source>
</evidence>